<protein>
    <submittedName>
        <fullName evidence="2">Receptor expression-enhancing protein</fullName>
    </submittedName>
</protein>
<evidence type="ECO:0000313" key="2">
    <source>
        <dbReference type="WBParaSite" id="JU765_v2.g7403.t1"/>
    </source>
</evidence>
<reference evidence="2" key="1">
    <citation type="submission" date="2022-11" db="UniProtKB">
        <authorList>
            <consortium name="WormBaseParasite"/>
        </authorList>
    </citation>
    <scope>IDENTIFICATION</scope>
</reference>
<sequence>MFSISQAVNDLMKKKSSQKLKYEIDWESHTISPANSMAFSSPVHDPVSPSATSTKAQALPSELKLERGSIDLPENEAKNVFKKQDPALKRFSNAVRGRFPMDFLRSKSSQKLHNTDDHEIDYSEVYLDCKQTSSISKIKKQARVIDVHVQQLNTAKSNTDGKVLLKHDDLESEIRIFSNGKNEPRFENFLVNLEAATKLRRHQIAYIILFLATVFFVPLDRFVLAVCGLAFPLYFSVKILKSESNIDPLEYKKWLTYWSVFAFISCFDGIFLASFSYNVIKTVILVYLYLPWTNGSLTLFELVVQPTVLFLEENIRLIYAYHKVQ</sequence>
<accession>A0AC34RIW5</accession>
<dbReference type="Proteomes" id="UP000887576">
    <property type="component" value="Unplaced"/>
</dbReference>
<dbReference type="WBParaSite" id="JU765_v2.g7403.t1">
    <property type="protein sequence ID" value="JU765_v2.g7403.t1"/>
    <property type="gene ID" value="JU765_v2.g7403"/>
</dbReference>
<evidence type="ECO:0000313" key="1">
    <source>
        <dbReference type="Proteomes" id="UP000887576"/>
    </source>
</evidence>
<proteinExistence type="predicted"/>
<organism evidence="1 2">
    <name type="scientific">Panagrolaimus sp. JU765</name>
    <dbReference type="NCBI Taxonomy" id="591449"/>
    <lineage>
        <taxon>Eukaryota</taxon>
        <taxon>Metazoa</taxon>
        <taxon>Ecdysozoa</taxon>
        <taxon>Nematoda</taxon>
        <taxon>Chromadorea</taxon>
        <taxon>Rhabditida</taxon>
        <taxon>Tylenchina</taxon>
        <taxon>Panagrolaimomorpha</taxon>
        <taxon>Panagrolaimoidea</taxon>
        <taxon>Panagrolaimidae</taxon>
        <taxon>Panagrolaimus</taxon>
    </lineage>
</organism>
<name>A0AC34RIW5_9BILA</name>